<evidence type="ECO:0000256" key="2">
    <source>
        <dbReference type="ARBA" id="ARBA00005988"/>
    </source>
</evidence>
<evidence type="ECO:0000256" key="3">
    <source>
        <dbReference type="ARBA" id="ARBA00022645"/>
    </source>
</evidence>
<dbReference type="InterPro" id="IPR036990">
    <property type="entry name" value="M14A-like_propep"/>
</dbReference>
<evidence type="ECO:0000256" key="11">
    <source>
        <dbReference type="PROSITE-ProRule" id="PRU01379"/>
    </source>
</evidence>
<evidence type="ECO:0000313" key="14">
    <source>
        <dbReference type="EMBL" id="ORZ39835.1"/>
    </source>
</evidence>
<dbReference type="PANTHER" id="PTHR11705">
    <property type="entry name" value="PROTEASE FAMILY M14 CARBOXYPEPTIDASE A,B"/>
    <property type="match status" value="1"/>
</dbReference>
<keyword evidence="4" id="KW-0645">Protease</keyword>
<dbReference type="Proteomes" id="UP000193411">
    <property type="component" value="Unassembled WGS sequence"/>
</dbReference>
<dbReference type="Gene3D" id="3.40.630.10">
    <property type="entry name" value="Zn peptidases"/>
    <property type="match status" value="1"/>
</dbReference>
<dbReference type="EMBL" id="MCFL01000004">
    <property type="protein sequence ID" value="ORZ39835.1"/>
    <property type="molecule type" value="Genomic_DNA"/>
</dbReference>
<comment type="similarity">
    <text evidence="2 11">Belongs to the peptidase M14 family.</text>
</comment>
<protein>
    <recommendedName>
        <fullName evidence="13">Peptidase M14 domain-containing protein</fullName>
    </recommendedName>
</protein>
<organism evidence="14 15">
    <name type="scientific">Catenaria anguillulae PL171</name>
    <dbReference type="NCBI Taxonomy" id="765915"/>
    <lineage>
        <taxon>Eukaryota</taxon>
        <taxon>Fungi</taxon>
        <taxon>Fungi incertae sedis</taxon>
        <taxon>Blastocladiomycota</taxon>
        <taxon>Blastocladiomycetes</taxon>
        <taxon>Blastocladiales</taxon>
        <taxon>Catenariaceae</taxon>
        <taxon>Catenaria</taxon>
    </lineage>
</organism>
<comment type="cofactor">
    <cofactor evidence="1">
        <name>Zn(2+)</name>
        <dbReference type="ChEBI" id="CHEBI:29105"/>
    </cofactor>
</comment>
<dbReference type="PANTHER" id="PTHR11705:SF143">
    <property type="entry name" value="SLL0236 PROTEIN"/>
    <property type="match status" value="1"/>
</dbReference>
<feature type="active site" description="Proton donor/acceptor" evidence="11">
    <location>
        <position position="444"/>
    </location>
</feature>
<name>A0A1Y2HYX9_9FUNG</name>
<keyword evidence="5" id="KW-0479">Metal-binding</keyword>
<evidence type="ECO:0000256" key="12">
    <source>
        <dbReference type="SAM" id="SignalP"/>
    </source>
</evidence>
<evidence type="ECO:0000256" key="1">
    <source>
        <dbReference type="ARBA" id="ARBA00001947"/>
    </source>
</evidence>
<feature type="chain" id="PRO_5012463452" description="Peptidase M14 domain-containing protein" evidence="12">
    <location>
        <begin position="25"/>
        <end position="486"/>
    </location>
</feature>
<keyword evidence="10" id="KW-1015">Disulfide bond</keyword>
<evidence type="ECO:0000256" key="7">
    <source>
        <dbReference type="ARBA" id="ARBA00022801"/>
    </source>
</evidence>
<reference evidence="14 15" key="1">
    <citation type="submission" date="2016-07" db="EMBL/GenBank/DDBJ databases">
        <title>Pervasive Adenine N6-methylation of Active Genes in Fungi.</title>
        <authorList>
            <consortium name="DOE Joint Genome Institute"/>
            <person name="Mondo S.J."/>
            <person name="Dannebaum R.O."/>
            <person name="Kuo R.C."/>
            <person name="Labutti K."/>
            <person name="Haridas S."/>
            <person name="Kuo A."/>
            <person name="Salamov A."/>
            <person name="Ahrendt S.R."/>
            <person name="Lipzen A."/>
            <person name="Sullivan W."/>
            <person name="Andreopoulos W.B."/>
            <person name="Clum A."/>
            <person name="Lindquist E."/>
            <person name="Daum C."/>
            <person name="Ramamoorthy G.K."/>
            <person name="Gryganskyi A."/>
            <person name="Culley D."/>
            <person name="Magnuson J.K."/>
            <person name="James T.Y."/>
            <person name="O'Malley M.A."/>
            <person name="Stajich J.E."/>
            <person name="Spatafora J.W."/>
            <person name="Visel A."/>
            <person name="Grigoriev I.V."/>
        </authorList>
    </citation>
    <scope>NUCLEOTIDE SEQUENCE [LARGE SCALE GENOMIC DNA]</scope>
    <source>
        <strain evidence="14 15">PL171</strain>
    </source>
</reference>
<accession>A0A1Y2HYX9</accession>
<evidence type="ECO:0000313" key="15">
    <source>
        <dbReference type="Proteomes" id="UP000193411"/>
    </source>
</evidence>
<dbReference type="SUPFAM" id="SSF53187">
    <property type="entry name" value="Zn-dependent exopeptidases"/>
    <property type="match status" value="1"/>
</dbReference>
<dbReference type="GO" id="GO:0004181">
    <property type="term" value="F:metallocarboxypeptidase activity"/>
    <property type="evidence" value="ECO:0007669"/>
    <property type="project" value="InterPro"/>
</dbReference>
<dbReference type="GO" id="GO:0006508">
    <property type="term" value="P:proteolysis"/>
    <property type="evidence" value="ECO:0007669"/>
    <property type="project" value="UniProtKB-KW"/>
</dbReference>
<sequence length="486" mass="53568">MKVAHRFLLSLVLGAILAATSVSAQDYVYSLPGELSIPDELVATFKGHRVIRIKNPTKSLLAAVGTEGLDVWSRGPNSIDIRVADQADEDKVRSAAGGSIQYDVVVDDVQTILDADRATRNPAFSARAVATASRAATNAVRRVASASRAAVGGGNRKPSFESVSDATVPLDLSWFADYHTYPQIVEFLVSKCTQFHQVCEFTPSIGRTVEGRDIVALKLGAPGTNKPQVYVEALLHAREWAGTVTAQYLIYQLLEQSESNEEIKQMLKTVDIHIVPLVNVDGYVWAQAGNRLWRKNRRRNRDDSFGVDLNRNFPFRWGTGGSSTIPRADTYRGRSAASEPEVQAVQRYYATLTRAVAGLDIHTFSQLILRPWGDIEADSPHEAQYKALGDQMREIIKGVHGKEYTSIKSIELYPTSGTASDFFYSETKVDTAGKPIKPVGYTFELRPDSQSGGGFILPKEQLLPLGQEILPAFLHYVKRSVEDPLR</sequence>
<dbReference type="AlphaFoldDB" id="A0A1Y2HYX9"/>
<keyword evidence="3" id="KW-0121">Carboxypeptidase</keyword>
<evidence type="ECO:0000256" key="8">
    <source>
        <dbReference type="ARBA" id="ARBA00022833"/>
    </source>
</evidence>
<comment type="caution">
    <text evidence="14">The sequence shown here is derived from an EMBL/GenBank/DDBJ whole genome shotgun (WGS) entry which is preliminary data.</text>
</comment>
<gene>
    <name evidence="14" type="ORF">BCR44DRAFT_1216412</name>
</gene>
<keyword evidence="6 12" id="KW-0732">Signal</keyword>
<feature type="signal peptide" evidence="12">
    <location>
        <begin position="1"/>
        <end position="24"/>
    </location>
</feature>
<dbReference type="GO" id="GO:0005615">
    <property type="term" value="C:extracellular space"/>
    <property type="evidence" value="ECO:0007669"/>
    <property type="project" value="TreeGrafter"/>
</dbReference>
<evidence type="ECO:0000256" key="5">
    <source>
        <dbReference type="ARBA" id="ARBA00022723"/>
    </source>
</evidence>
<evidence type="ECO:0000256" key="6">
    <source>
        <dbReference type="ARBA" id="ARBA00022729"/>
    </source>
</evidence>
<feature type="domain" description="Peptidase M14" evidence="13">
    <location>
        <begin position="177"/>
        <end position="480"/>
    </location>
</feature>
<keyword evidence="9" id="KW-0482">Metalloprotease</keyword>
<keyword evidence="7" id="KW-0378">Hydrolase</keyword>
<evidence type="ECO:0000256" key="9">
    <source>
        <dbReference type="ARBA" id="ARBA00023049"/>
    </source>
</evidence>
<dbReference type="SMART" id="SM00631">
    <property type="entry name" value="Zn_pept"/>
    <property type="match status" value="1"/>
</dbReference>
<dbReference type="Gene3D" id="3.30.70.340">
    <property type="entry name" value="Metallocarboxypeptidase-like"/>
    <property type="match status" value="1"/>
</dbReference>
<dbReference type="FunFam" id="3.40.630.10:FF:000084">
    <property type="entry name" value="Carboxypeptidase B2"/>
    <property type="match status" value="1"/>
</dbReference>
<evidence type="ECO:0000256" key="4">
    <source>
        <dbReference type="ARBA" id="ARBA00022670"/>
    </source>
</evidence>
<dbReference type="Pfam" id="PF00246">
    <property type="entry name" value="Peptidase_M14"/>
    <property type="match status" value="1"/>
</dbReference>
<dbReference type="InterPro" id="IPR000834">
    <property type="entry name" value="Peptidase_M14"/>
</dbReference>
<evidence type="ECO:0000259" key="13">
    <source>
        <dbReference type="PROSITE" id="PS52035"/>
    </source>
</evidence>
<evidence type="ECO:0000256" key="10">
    <source>
        <dbReference type="ARBA" id="ARBA00023157"/>
    </source>
</evidence>
<dbReference type="SUPFAM" id="SSF54897">
    <property type="entry name" value="Protease propeptides/inhibitors"/>
    <property type="match status" value="1"/>
</dbReference>
<dbReference type="OrthoDB" id="3626597at2759"/>
<dbReference type="PROSITE" id="PS52035">
    <property type="entry name" value="PEPTIDASE_M14"/>
    <property type="match status" value="1"/>
</dbReference>
<keyword evidence="8" id="KW-0862">Zinc</keyword>
<proteinExistence type="inferred from homology"/>
<dbReference type="PRINTS" id="PR00765">
    <property type="entry name" value="CRBOXYPTASEA"/>
</dbReference>
<dbReference type="GO" id="GO:0008270">
    <property type="term" value="F:zinc ion binding"/>
    <property type="evidence" value="ECO:0007669"/>
    <property type="project" value="InterPro"/>
</dbReference>
<keyword evidence="15" id="KW-1185">Reference proteome</keyword>